<dbReference type="Pfam" id="PF01594">
    <property type="entry name" value="AI-2E_transport"/>
    <property type="match status" value="1"/>
</dbReference>
<feature type="transmembrane region" description="Helical" evidence="9">
    <location>
        <begin position="325"/>
        <end position="344"/>
    </location>
</feature>
<keyword evidence="5 9" id="KW-0812">Transmembrane</keyword>
<keyword evidence="6 9" id="KW-1133">Transmembrane helix</keyword>
<protein>
    <submittedName>
        <fullName evidence="10">AI-2E family transporter</fullName>
    </submittedName>
</protein>
<feature type="transmembrane region" description="Helical" evidence="9">
    <location>
        <begin position="289"/>
        <end position="313"/>
    </location>
</feature>
<keyword evidence="11" id="KW-1185">Reference proteome</keyword>
<feature type="transmembrane region" description="Helical" evidence="9">
    <location>
        <begin position="87"/>
        <end position="105"/>
    </location>
</feature>
<evidence type="ECO:0000256" key="9">
    <source>
        <dbReference type="SAM" id="Phobius"/>
    </source>
</evidence>
<evidence type="ECO:0000256" key="5">
    <source>
        <dbReference type="ARBA" id="ARBA00022692"/>
    </source>
</evidence>
<dbReference type="RefSeq" id="WP_344058460.1">
    <property type="nucleotide sequence ID" value="NZ_BAAAOH010000001.1"/>
</dbReference>
<keyword evidence="4" id="KW-1003">Cell membrane</keyword>
<evidence type="ECO:0000313" key="11">
    <source>
        <dbReference type="Proteomes" id="UP001500326"/>
    </source>
</evidence>
<reference evidence="10 11" key="1">
    <citation type="journal article" date="2019" name="Int. J. Syst. Evol. Microbiol.">
        <title>The Global Catalogue of Microorganisms (GCM) 10K type strain sequencing project: providing services to taxonomists for standard genome sequencing and annotation.</title>
        <authorList>
            <consortium name="The Broad Institute Genomics Platform"/>
            <consortium name="The Broad Institute Genome Sequencing Center for Infectious Disease"/>
            <person name="Wu L."/>
            <person name="Ma J."/>
        </authorList>
    </citation>
    <scope>NUCLEOTIDE SEQUENCE [LARGE SCALE GENOMIC DNA]</scope>
    <source>
        <strain evidence="10 11">JCM 14902</strain>
    </source>
</reference>
<evidence type="ECO:0000313" key="10">
    <source>
        <dbReference type="EMBL" id="GAA1976216.1"/>
    </source>
</evidence>
<gene>
    <name evidence="10" type="ORF">GCM10009777_06430</name>
</gene>
<sequence>MSNSSEVAPGHPEPNPPTTRAAAAAMRTEVVADEPEPEPEPAPPMSREPRRGILAAIERPLVVAFVATLGVLGGIVLGSAIASITEILIYIILALFISLGLDPVVRTLERRGMKRGAGIGIVFGAFALLAVAVLVFVLPPVVQQIGQFIESIPEAIAQTLESDWFLTLPSDLQLAVSGALAEVAEHIHQPETVAAIGGGVLRIGVGVASAITAGFIITALTLYFLSSLDGMKRALYSLAPAHDRPTLSRLTERVTASVGSSLLGSVVLSSINAAVVFFLHLVIGLPYPALMAVIAFVITLVPLFGSVIFWVFASIVALFSNPTQALIFAIGYLIYIQLESYVVSPRVMNRAISIPAALVLIGALVGGTLAGVIGVLVALPLMASVLLIIREVVVPKQDLKVVAPS</sequence>
<feature type="transmembrane region" description="Helical" evidence="9">
    <location>
        <begin position="60"/>
        <end position="81"/>
    </location>
</feature>
<evidence type="ECO:0000256" key="2">
    <source>
        <dbReference type="ARBA" id="ARBA00009773"/>
    </source>
</evidence>
<proteinExistence type="inferred from homology"/>
<feature type="transmembrane region" description="Helical" evidence="9">
    <location>
        <begin position="356"/>
        <end position="389"/>
    </location>
</feature>
<dbReference type="PANTHER" id="PTHR21716:SF53">
    <property type="entry name" value="PERMEASE PERM-RELATED"/>
    <property type="match status" value="1"/>
</dbReference>
<evidence type="ECO:0000256" key="3">
    <source>
        <dbReference type="ARBA" id="ARBA00022448"/>
    </source>
</evidence>
<comment type="similarity">
    <text evidence="2">Belongs to the autoinducer-2 exporter (AI-2E) (TC 2.A.86) family.</text>
</comment>
<dbReference type="EMBL" id="BAAAOH010000001">
    <property type="protein sequence ID" value="GAA1976216.1"/>
    <property type="molecule type" value="Genomic_DNA"/>
</dbReference>
<evidence type="ECO:0000256" key="6">
    <source>
        <dbReference type="ARBA" id="ARBA00022989"/>
    </source>
</evidence>
<keyword evidence="7 9" id="KW-0472">Membrane</keyword>
<feature type="transmembrane region" description="Helical" evidence="9">
    <location>
        <begin position="262"/>
        <end position="283"/>
    </location>
</feature>
<evidence type="ECO:0000256" key="4">
    <source>
        <dbReference type="ARBA" id="ARBA00022475"/>
    </source>
</evidence>
<evidence type="ECO:0000256" key="7">
    <source>
        <dbReference type="ARBA" id="ARBA00023136"/>
    </source>
</evidence>
<keyword evidence="3" id="KW-0813">Transport</keyword>
<feature type="transmembrane region" description="Helical" evidence="9">
    <location>
        <begin position="117"/>
        <end position="138"/>
    </location>
</feature>
<dbReference type="Proteomes" id="UP001500326">
    <property type="component" value="Unassembled WGS sequence"/>
</dbReference>
<feature type="region of interest" description="Disordered" evidence="8">
    <location>
        <begin position="1"/>
        <end position="48"/>
    </location>
</feature>
<feature type="transmembrane region" description="Helical" evidence="9">
    <location>
        <begin position="203"/>
        <end position="225"/>
    </location>
</feature>
<dbReference type="InterPro" id="IPR002549">
    <property type="entry name" value="AI-2E-like"/>
</dbReference>
<organism evidence="10 11">
    <name type="scientific">Microbacterium pumilum</name>
    <dbReference type="NCBI Taxonomy" id="344165"/>
    <lineage>
        <taxon>Bacteria</taxon>
        <taxon>Bacillati</taxon>
        <taxon>Actinomycetota</taxon>
        <taxon>Actinomycetes</taxon>
        <taxon>Micrococcales</taxon>
        <taxon>Microbacteriaceae</taxon>
        <taxon>Microbacterium</taxon>
    </lineage>
</organism>
<evidence type="ECO:0000256" key="8">
    <source>
        <dbReference type="SAM" id="MobiDB-lite"/>
    </source>
</evidence>
<comment type="caution">
    <text evidence="10">The sequence shown here is derived from an EMBL/GenBank/DDBJ whole genome shotgun (WGS) entry which is preliminary data.</text>
</comment>
<dbReference type="PANTHER" id="PTHR21716">
    <property type="entry name" value="TRANSMEMBRANE PROTEIN"/>
    <property type="match status" value="1"/>
</dbReference>
<name>A0ABN2RWL1_9MICO</name>
<evidence type="ECO:0000256" key="1">
    <source>
        <dbReference type="ARBA" id="ARBA00004651"/>
    </source>
</evidence>
<comment type="subcellular location">
    <subcellularLocation>
        <location evidence="1">Cell membrane</location>
        <topology evidence="1">Multi-pass membrane protein</topology>
    </subcellularLocation>
</comment>
<accession>A0ABN2RWL1</accession>